<name>A0AAV8UJ72_9RHOD</name>
<dbReference type="PANTHER" id="PTHR11986">
    <property type="entry name" value="AMINOTRANSFERASE CLASS III"/>
    <property type="match status" value="1"/>
</dbReference>
<dbReference type="GO" id="GO:0005739">
    <property type="term" value="C:mitochondrion"/>
    <property type="evidence" value="ECO:0007669"/>
    <property type="project" value="UniProtKB-SubCell"/>
</dbReference>
<evidence type="ECO:0000256" key="8">
    <source>
        <dbReference type="ARBA" id="ARBA00022679"/>
    </source>
</evidence>
<protein>
    <recommendedName>
        <fullName evidence="5">acetylornithine transaminase</fullName>
        <ecNumber evidence="5">2.6.1.11</ecNumber>
    </recommendedName>
</protein>
<reference evidence="11 12" key="1">
    <citation type="journal article" date="2023" name="Nat. Commun.">
        <title>Origin of minicircular mitochondrial genomes in red algae.</title>
        <authorList>
            <person name="Lee Y."/>
            <person name="Cho C.H."/>
            <person name="Lee Y.M."/>
            <person name="Park S.I."/>
            <person name="Yang J.H."/>
            <person name="West J.A."/>
            <person name="Bhattacharya D."/>
            <person name="Yoon H.S."/>
        </authorList>
    </citation>
    <scope>NUCLEOTIDE SEQUENCE [LARGE SCALE GENOMIC DNA]</scope>
    <source>
        <strain evidence="11 12">CCMP1338</strain>
        <tissue evidence="11">Whole cell</tissue>
    </source>
</reference>
<dbReference type="InterPro" id="IPR004636">
    <property type="entry name" value="AcOrn/SuccOrn_fam"/>
</dbReference>
<evidence type="ECO:0000313" key="11">
    <source>
        <dbReference type="EMBL" id="KAJ8902079.1"/>
    </source>
</evidence>
<evidence type="ECO:0000256" key="9">
    <source>
        <dbReference type="ARBA" id="ARBA00022898"/>
    </source>
</evidence>
<dbReference type="EMBL" id="JAMWBK010000009">
    <property type="protein sequence ID" value="KAJ8902079.1"/>
    <property type="molecule type" value="Genomic_DNA"/>
</dbReference>
<dbReference type="PANTHER" id="PTHR11986:SF79">
    <property type="entry name" value="ACETYLORNITHINE AMINOTRANSFERASE, MITOCHONDRIAL"/>
    <property type="match status" value="1"/>
</dbReference>
<dbReference type="Gene3D" id="3.40.640.10">
    <property type="entry name" value="Type I PLP-dependent aspartate aminotransferase-like (Major domain)"/>
    <property type="match status" value="1"/>
</dbReference>
<dbReference type="FunFam" id="3.40.640.10:FF:000004">
    <property type="entry name" value="Acetylornithine aminotransferase"/>
    <property type="match status" value="1"/>
</dbReference>
<evidence type="ECO:0000256" key="5">
    <source>
        <dbReference type="ARBA" id="ARBA00012919"/>
    </source>
</evidence>
<dbReference type="InterPro" id="IPR050103">
    <property type="entry name" value="Class-III_PLP-dep_AT"/>
</dbReference>
<proteinExistence type="inferred from homology"/>
<dbReference type="GO" id="GO:0003992">
    <property type="term" value="F:N2-acetyl-L-ornithine:2-oxoglutarate 5-aminotransferase activity"/>
    <property type="evidence" value="ECO:0007669"/>
    <property type="project" value="UniProtKB-EC"/>
</dbReference>
<keyword evidence="9 10" id="KW-0663">Pyridoxal phosphate</keyword>
<keyword evidence="6" id="KW-0032">Aminotransferase</keyword>
<accession>A0AAV8UJ72</accession>
<dbReference type="GO" id="GO:0042802">
    <property type="term" value="F:identical protein binding"/>
    <property type="evidence" value="ECO:0007669"/>
    <property type="project" value="TreeGrafter"/>
</dbReference>
<dbReference type="CDD" id="cd00610">
    <property type="entry name" value="OAT_like"/>
    <property type="match status" value="1"/>
</dbReference>
<comment type="cofactor">
    <cofactor evidence="1">
        <name>pyridoxal 5'-phosphate</name>
        <dbReference type="ChEBI" id="CHEBI:597326"/>
    </cofactor>
</comment>
<dbReference type="InterPro" id="IPR005814">
    <property type="entry name" value="Aminotrans_3"/>
</dbReference>
<dbReference type="PROSITE" id="PS00600">
    <property type="entry name" value="AA_TRANSFER_CLASS_3"/>
    <property type="match status" value="1"/>
</dbReference>
<sequence>MEGLGFVAGAGRIELRRGRREVKKCSSVRMVASVDSLAVASVSQGKADTQQYVMNTYGRYDITIAEGKGCLLYDDTGKEYLDFVSGIATCALGHASPILNNAVVEQMSKLHHVSNLFYIPQQGELAKILVENSVADKVFFCNSGAEANEAAIKLLRKYASEKHGNENGVILTAKQSFHGRTLATVTATGQTKYQKHFSPMVPGFDYVEYNNIDSLQAAFEKYGNKIIGIILEACQGEGGVVPGEKEFFMAVREFCDSIDALLVMDEVQVGVGRTGKLWGFENLGVVPDAFTLAKGLGGGVPIGALLCTEKANVFGPGEHASTFGGNALSCAAGIAVMQTVTDPDFLQNVQERGDQIRDRLEKLKEQHPELVADIRGWGLISGVEFKPDSGFTSVDVIKESTANGLLLVPAGPSVVRFLPPLIVSEEEVTMAMNKFEEVVGSLLDQE</sequence>
<dbReference type="NCBIfam" id="NF002325">
    <property type="entry name" value="PRK01278.1"/>
    <property type="match status" value="1"/>
</dbReference>
<dbReference type="SUPFAM" id="SSF53383">
    <property type="entry name" value="PLP-dependent transferases"/>
    <property type="match status" value="1"/>
</dbReference>
<dbReference type="InterPro" id="IPR015421">
    <property type="entry name" value="PyrdxlP-dep_Trfase_major"/>
</dbReference>
<dbReference type="HAMAP" id="MF_01107">
    <property type="entry name" value="ArgD_aminotrans_3"/>
    <property type="match status" value="1"/>
</dbReference>
<organism evidence="11 12">
    <name type="scientific">Rhodosorus marinus</name>
    <dbReference type="NCBI Taxonomy" id="101924"/>
    <lineage>
        <taxon>Eukaryota</taxon>
        <taxon>Rhodophyta</taxon>
        <taxon>Stylonematophyceae</taxon>
        <taxon>Stylonematales</taxon>
        <taxon>Stylonemataceae</taxon>
        <taxon>Rhodosorus</taxon>
    </lineage>
</organism>
<dbReference type="Proteomes" id="UP001157974">
    <property type="component" value="Unassembled WGS sequence"/>
</dbReference>
<dbReference type="GO" id="GO:0006526">
    <property type="term" value="P:L-arginine biosynthetic process"/>
    <property type="evidence" value="ECO:0007669"/>
    <property type="project" value="UniProtKB-ARBA"/>
</dbReference>
<dbReference type="InterPro" id="IPR049704">
    <property type="entry name" value="Aminotrans_3_PPA_site"/>
</dbReference>
<evidence type="ECO:0000256" key="1">
    <source>
        <dbReference type="ARBA" id="ARBA00001933"/>
    </source>
</evidence>
<keyword evidence="7" id="KW-0028">Amino-acid biosynthesis</keyword>
<evidence type="ECO:0000313" key="12">
    <source>
        <dbReference type="Proteomes" id="UP001157974"/>
    </source>
</evidence>
<keyword evidence="12" id="KW-1185">Reference proteome</keyword>
<evidence type="ECO:0000256" key="6">
    <source>
        <dbReference type="ARBA" id="ARBA00022576"/>
    </source>
</evidence>
<dbReference type="InterPro" id="IPR015424">
    <property type="entry name" value="PyrdxlP-dep_Trfase"/>
</dbReference>
<dbReference type="GO" id="GO:0030170">
    <property type="term" value="F:pyridoxal phosphate binding"/>
    <property type="evidence" value="ECO:0007669"/>
    <property type="project" value="InterPro"/>
</dbReference>
<dbReference type="PIRSF" id="PIRSF000521">
    <property type="entry name" value="Transaminase_4ab_Lys_Orn"/>
    <property type="match status" value="1"/>
</dbReference>
<dbReference type="InterPro" id="IPR015422">
    <property type="entry name" value="PyrdxlP-dep_Trfase_small"/>
</dbReference>
<keyword evidence="8" id="KW-0808">Transferase</keyword>
<gene>
    <name evidence="11" type="ORF">NDN08_006487</name>
</gene>
<dbReference type="Pfam" id="PF00202">
    <property type="entry name" value="Aminotran_3"/>
    <property type="match status" value="1"/>
</dbReference>
<dbReference type="NCBIfam" id="TIGR00707">
    <property type="entry name" value="argD"/>
    <property type="match status" value="1"/>
</dbReference>
<dbReference type="EC" id="2.6.1.11" evidence="5"/>
<evidence type="ECO:0000256" key="2">
    <source>
        <dbReference type="ARBA" id="ARBA00004173"/>
    </source>
</evidence>
<evidence type="ECO:0000256" key="4">
    <source>
        <dbReference type="ARBA" id="ARBA00008954"/>
    </source>
</evidence>
<comment type="similarity">
    <text evidence="4 10">Belongs to the class-III pyridoxal-phosphate-dependent aminotransferase family.</text>
</comment>
<comment type="subcellular location">
    <subcellularLocation>
        <location evidence="2">Mitochondrion</location>
    </subcellularLocation>
</comment>
<evidence type="ECO:0000256" key="3">
    <source>
        <dbReference type="ARBA" id="ARBA00005024"/>
    </source>
</evidence>
<comment type="caution">
    <text evidence="11">The sequence shown here is derived from an EMBL/GenBank/DDBJ whole genome shotgun (WGS) entry which is preliminary data.</text>
</comment>
<evidence type="ECO:0000256" key="7">
    <source>
        <dbReference type="ARBA" id="ARBA00022605"/>
    </source>
</evidence>
<evidence type="ECO:0000256" key="10">
    <source>
        <dbReference type="RuleBase" id="RU003560"/>
    </source>
</evidence>
<dbReference type="AlphaFoldDB" id="A0AAV8UJ72"/>
<comment type="pathway">
    <text evidence="3">Amino-acid biosynthesis; L-arginine biosynthesis; N(2)-acetyl-L-ornithine from L-glutamate: step 4/4.</text>
</comment>
<dbReference type="Gene3D" id="3.90.1150.10">
    <property type="entry name" value="Aspartate Aminotransferase, domain 1"/>
    <property type="match status" value="1"/>
</dbReference>